<organism evidence="6 7">
    <name type="scientific">Peribacillus loiseleuriae</name>
    <dbReference type="NCBI Taxonomy" id="1679170"/>
    <lineage>
        <taxon>Bacteria</taxon>
        <taxon>Bacillati</taxon>
        <taxon>Bacillota</taxon>
        <taxon>Bacilli</taxon>
        <taxon>Bacillales</taxon>
        <taxon>Bacillaceae</taxon>
        <taxon>Peribacillus</taxon>
    </lineage>
</organism>
<name>A0A0K9GQM3_9BACI</name>
<sequence length="302" mass="34202">MIHCENVTKTYNSFQALNGISFTIEGNGCFGFLGRNGAGKTTAIRMLVGLSEPTSGIVKVNGLDVKKEKEKLAETMGYLPQHPAFYEYMTGKEWMQWVGRLFRLNKKTIEERTESLLRDCGIWEARDRKISGYSGGMKQRLGLAQALMNRPKLLILDEPVSALDPVGRHEVLKMIMKLKDNMMIFMSSHILEDVEKIADHIIMMDKGELVLLSSMQELKSTYTIPVIRFSISEEKQSLTKVLAEQEWVKNIHVNIADYTLTVNDLVIANAKLPKLISQSGAMLVTYQVDIPSLEDIFLRKVR</sequence>
<dbReference type="SUPFAM" id="SSF52540">
    <property type="entry name" value="P-loop containing nucleoside triphosphate hydrolases"/>
    <property type="match status" value="1"/>
</dbReference>
<evidence type="ECO:0000256" key="3">
    <source>
        <dbReference type="ARBA" id="ARBA00022741"/>
    </source>
</evidence>
<keyword evidence="3" id="KW-0547">Nucleotide-binding</keyword>
<dbReference type="InterPro" id="IPR027417">
    <property type="entry name" value="P-loop_NTPase"/>
</dbReference>
<dbReference type="Pfam" id="PF00005">
    <property type="entry name" value="ABC_tran"/>
    <property type="match status" value="1"/>
</dbReference>
<dbReference type="InterPro" id="IPR017871">
    <property type="entry name" value="ABC_transporter-like_CS"/>
</dbReference>
<dbReference type="GO" id="GO:0016887">
    <property type="term" value="F:ATP hydrolysis activity"/>
    <property type="evidence" value="ECO:0007669"/>
    <property type="project" value="InterPro"/>
</dbReference>
<dbReference type="PATRIC" id="fig|1679170.3.peg.1094"/>
<dbReference type="CDD" id="cd03230">
    <property type="entry name" value="ABC_DR_subfamily_A"/>
    <property type="match status" value="1"/>
</dbReference>
<feature type="domain" description="ABC transporter" evidence="5">
    <location>
        <begin position="2"/>
        <end position="231"/>
    </location>
</feature>
<dbReference type="PROSITE" id="PS00211">
    <property type="entry name" value="ABC_TRANSPORTER_1"/>
    <property type="match status" value="1"/>
</dbReference>
<evidence type="ECO:0000313" key="6">
    <source>
        <dbReference type="EMBL" id="KMY48960.1"/>
    </source>
</evidence>
<dbReference type="PANTHER" id="PTHR43335:SF11">
    <property type="entry name" value="ABC TRANSPORTER RELATED"/>
    <property type="match status" value="1"/>
</dbReference>
<evidence type="ECO:0000313" key="7">
    <source>
        <dbReference type="Proteomes" id="UP000037146"/>
    </source>
</evidence>
<evidence type="ECO:0000256" key="2">
    <source>
        <dbReference type="ARBA" id="ARBA00022448"/>
    </source>
</evidence>
<dbReference type="InterPro" id="IPR003439">
    <property type="entry name" value="ABC_transporter-like_ATP-bd"/>
</dbReference>
<keyword evidence="4 6" id="KW-0067">ATP-binding</keyword>
<dbReference type="EMBL" id="LFZW01000001">
    <property type="protein sequence ID" value="KMY48960.1"/>
    <property type="molecule type" value="Genomic_DNA"/>
</dbReference>
<gene>
    <name evidence="6" type="ORF">AC625_05130</name>
</gene>
<protein>
    <submittedName>
        <fullName evidence="6">ABC transporter ATP-binding protein</fullName>
    </submittedName>
</protein>
<dbReference type="RefSeq" id="WP_049680292.1">
    <property type="nucleotide sequence ID" value="NZ_LFZW01000001.1"/>
</dbReference>
<proteinExistence type="inferred from homology"/>
<dbReference type="AlphaFoldDB" id="A0A0K9GQM3"/>
<dbReference type="OrthoDB" id="9804819at2"/>
<evidence type="ECO:0000256" key="1">
    <source>
        <dbReference type="ARBA" id="ARBA00005417"/>
    </source>
</evidence>
<evidence type="ECO:0000259" key="5">
    <source>
        <dbReference type="PROSITE" id="PS50893"/>
    </source>
</evidence>
<comment type="caution">
    <text evidence="6">The sequence shown here is derived from an EMBL/GenBank/DDBJ whole genome shotgun (WGS) entry which is preliminary data.</text>
</comment>
<keyword evidence="2" id="KW-0813">Transport</keyword>
<dbReference type="InterPro" id="IPR003593">
    <property type="entry name" value="AAA+_ATPase"/>
</dbReference>
<dbReference type="Pfam" id="PF13732">
    <property type="entry name" value="DrrA1-3_C"/>
    <property type="match status" value="1"/>
</dbReference>
<dbReference type="PROSITE" id="PS50893">
    <property type="entry name" value="ABC_TRANSPORTER_2"/>
    <property type="match status" value="1"/>
</dbReference>
<evidence type="ECO:0000256" key="4">
    <source>
        <dbReference type="ARBA" id="ARBA00022840"/>
    </source>
</evidence>
<dbReference type="GO" id="GO:0005524">
    <property type="term" value="F:ATP binding"/>
    <property type="evidence" value="ECO:0007669"/>
    <property type="project" value="UniProtKB-KW"/>
</dbReference>
<dbReference type="Gene3D" id="3.40.50.300">
    <property type="entry name" value="P-loop containing nucleotide triphosphate hydrolases"/>
    <property type="match status" value="1"/>
</dbReference>
<accession>A0A0K9GQM3</accession>
<dbReference type="SMART" id="SM00382">
    <property type="entry name" value="AAA"/>
    <property type="match status" value="1"/>
</dbReference>
<dbReference type="InterPro" id="IPR025302">
    <property type="entry name" value="DrrA1/2-like_C"/>
</dbReference>
<dbReference type="Proteomes" id="UP000037146">
    <property type="component" value="Unassembled WGS sequence"/>
</dbReference>
<dbReference type="PANTHER" id="PTHR43335">
    <property type="entry name" value="ABC TRANSPORTER, ATP-BINDING PROTEIN"/>
    <property type="match status" value="1"/>
</dbReference>
<keyword evidence="7" id="KW-1185">Reference proteome</keyword>
<reference evidence="7" key="1">
    <citation type="submission" date="2015-07" db="EMBL/GenBank/DDBJ databases">
        <title>Genome sequencing project for genomic taxonomy and phylogenomics of Bacillus-like bacteria.</title>
        <authorList>
            <person name="Liu B."/>
            <person name="Wang J."/>
            <person name="Zhu Y."/>
            <person name="Liu G."/>
            <person name="Chen Q."/>
            <person name="Chen Z."/>
            <person name="Lan J."/>
            <person name="Che J."/>
            <person name="Ge C."/>
            <person name="Shi H."/>
            <person name="Pan Z."/>
            <person name="Liu X."/>
        </authorList>
    </citation>
    <scope>NUCLEOTIDE SEQUENCE [LARGE SCALE GENOMIC DNA]</scope>
    <source>
        <strain evidence="7">FJAT-27997</strain>
    </source>
</reference>
<comment type="similarity">
    <text evidence="1">Belongs to the ABC transporter superfamily.</text>
</comment>
<dbReference type="STRING" id="1679170.AC625_05130"/>